<dbReference type="STRING" id="4097.A0A1S3Y8V9"/>
<dbReference type="KEGG" id="nta:107773567"/>
<feature type="region of interest" description="Disordered" evidence="10">
    <location>
        <begin position="17"/>
        <end position="37"/>
    </location>
</feature>
<evidence type="ECO:0000256" key="4">
    <source>
        <dbReference type="ARBA" id="ARBA00023015"/>
    </source>
</evidence>
<dbReference type="Proteomes" id="UP000790787">
    <property type="component" value="Chromosome 14"/>
</dbReference>
<dbReference type="PANTHER" id="PTHR31992">
    <property type="entry name" value="DOF ZINC FINGER PROTEIN DOF1.4-RELATED"/>
    <property type="match status" value="1"/>
</dbReference>
<proteinExistence type="predicted"/>
<dbReference type="InterPro" id="IPR003851">
    <property type="entry name" value="Znf_Dof"/>
</dbReference>
<dbReference type="GO" id="GO:0008270">
    <property type="term" value="F:zinc ion binding"/>
    <property type="evidence" value="ECO:0007669"/>
    <property type="project" value="UniProtKB-KW"/>
</dbReference>
<keyword evidence="4 9" id="KW-0805">Transcription regulation</keyword>
<evidence type="ECO:0000313" key="12">
    <source>
        <dbReference type="Proteomes" id="UP000790787"/>
    </source>
</evidence>
<feature type="region of interest" description="Disordered" evidence="10">
    <location>
        <begin position="94"/>
        <end position="113"/>
    </location>
</feature>
<dbReference type="GO" id="GO:0003677">
    <property type="term" value="F:DNA binding"/>
    <property type="evidence" value="ECO:0007669"/>
    <property type="project" value="UniProtKB-UniRule"/>
</dbReference>
<accession>A0A1S3Y8V9</accession>
<sequence length="285" mass="32233">MLVGDCEKMVQISSTTNEIWPQQNNESRDIEKSISQDQQQQQSLKCPRCNSSNTKFCYYNNYSLSQPRHFCKSCKRYWTRGGTIRNVPVGGGCRKNKKIKKPNITTTNPSHNFHQPQIIDLPPIIPNHSNPNLFYGFPTNPSDLNTQFPRLLNSRVSNTENLGLGFSSGQIQDAMTTTNSNSHLSSYPILNSTLSSLIASNLQQQHFISNNNKFQDLCPYSCEGGNWIMLKGVKMEGENQNRLDWNISNHQINQIEQINSVDPSLSWAGTYVDPSNIESSVRSLI</sequence>
<evidence type="ECO:0000256" key="6">
    <source>
        <dbReference type="ARBA" id="ARBA00023163"/>
    </source>
</evidence>
<gene>
    <name evidence="13" type="primary">LOC107773567</name>
</gene>
<dbReference type="GO" id="GO:0005634">
    <property type="term" value="C:nucleus"/>
    <property type="evidence" value="ECO:0007669"/>
    <property type="project" value="UniProtKB-SubCell"/>
</dbReference>
<dbReference type="OMA" id="QNHMSHD"/>
<dbReference type="RefSeq" id="XP_016448454.1">
    <property type="nucleotide sequence ID" value="XM_016592968.1"/>
</dbReference>
<evidence type="ECO:0000256" key="7">
    <source>
        <dbReference type="ARBA" id="ARBA00023242"/>
    </source>
</evidence>
<keyword evidence="3 9" id="KW-0862">Zinc</keyword>
<name>A0A1S3Y8V9_TOBAC</name>
<dbReference type="PANTHER" id="PTHR31992:SF344">
    <property type="entry name" value="DOF ZINC FINGER PROTEIN"/>
    <property type="match status" value="1"/>
</dbReference>
<protein>
    <recommendedName>
        <fullName evidence="9">Dof zinc finger protein</fullName>
    </recommendedName>
</protein>
<evidence type="ECO:0000256" key="1">
    <source>
        <dbReference type="ARBA" id="ARBA00022723"/>
    </source>
</evidence>
<keyword evidence="6 9" id="KW-0804">Transcription</keyword>
<keyword evidence="12" id="KW-1185">Reference proteome</keyword>
<evidence type="ECO:0000256" key="9">
    <source>
        <dbReference type="RuleBase" id="RU369094"/>
    </source>
</evidence>
<keyword evidence="2 8" id="KW-0863">Zinc-finger</keyword>
<evidence type="ECO:0000256" key="2">
    <source>
        <dbReference type="ARBA" id="ARBA00022771"/>
    </source>
</evidence>
<evidence type="ECO:0000256" key="8">
    <source>
        <dbReference type="PROSITE-ProRule" id="PRU00071"/>
    </source>
</evidence>
<dbReference type="Pfam" id="PF02701">
    <property type="entry name" value="Zn_ribbon_Dof"/>
    <property type="match status" value="1"/>
</dbReference>
<comment type="subcellular location">
    <subcellularLocation>
        <location evidence="8 9">Nucleus</location>
    </subcellularLocation>
</comment>
<dbReference type="PaxDb" id="4097-A0A1S3Y8V9"/>
<keyword evidence="7 8" id="KW-0539">Nucleus</keyword>
<dbReference type="GeneID" id="107773567"/>
<comment type="function">
    <text evidence="9">Transcription factor that binds specifically to a 5'-AA[AG]G-3' consensus core sequence.</text>
</comment>
<dbReference type="RefSeq" id="XP_016448454.1">
    <property type="nucleotide sequence ID" value="XM_016592968.2"/>
</dbReference>
<reference evidence="13" key="2">
    <citation type="submission" date="2025-08" db="UniProtKB">
        <authorList>
            <consortium name="RefSeq"/>
        </authorList>
    </citation>
    <scope>IDENTIFICATION</scope>
    <source>
        <tissue evidence="13">Leaf</tissue>
    </source>
</reference>
<organism evidence="12 13">
    <name type="scientific">Nicotiana tabacum</name>
    <name type="common">Common tobacco</name>
    <dbReference type="NCBI Taxonomy" id="4097"/>
    <lineage>
        <taxon>Eukaryota</taxon>
        <taxon>Viridiplantae</taxon>
        <taxon>Streptophyta</taxon>
        <taxon>Embryophyta</taxon>
        <taxon>Tracheophyta</taxon>
        <taxon>Spermatophyta</taxon>
        <taxon>Magnoliopsida</taxon>
        <taxon>eudicotyledons</taxon>
        <taxon>Gunneridae</taxon>
        <taxon>Pentapetalae</taxon>
        <taxon>asterids</taxon>
        <taxon>lamiids</taxon>
        <taxon>Solanales</taxon>
        <taxon>Solanaceae</taxon>
        <taxon>Nicotianoideae</taxon>
        <taxon>Nicotianeae</taxon>
        <taxon>Nicotiana</taxon>
    </lineage>
</organism>
<evidence type="ECO:0000313" key="13">
    <source>
        <dbReference type="RefSeq" id="XP_016448454.1"/>
    </source>
</evidence>
<evidence type="ECO:0000256" key="5">
    <source>
        <dbReference type="ARBA" id="ARBA00023125"/>
    </source>
</evidence>
<dbReference type="AlphaFoldDB" id="A0A1S3Y8V9"/>
<evidence type="ECO:0000256" key="3">
    <source>
        <dbReference type="ARBA" id="ARBA00022833"/>
    </source>
</evidence>
<feature type="compositionally biased region" description="Low complexity" evidence="10">
    <location>
        <begin position="102"/>
        <end position="113"/>
    </location>
</feature>
<dbReference type="InterPro" id="IPR045174">
    <property type="entry name" value="Dof"/>
</dbReference>
<dbReference type="GO" id="GO:0003700">
    <property type="term" value="F:DNA-binding transcription factor activity"/>
    <property type="evidence" value="ECO:0007669"/>
    <property type="project" value="UniProtKB-UniRule"/>
</dbReference>
<dbReference type="PROSITE" id="PS01361">
    <property type="entry name" value="ZF_DOF_1"/>
    <property type="match status" value="1"/>
</dbReference>
<evidence type="ECO:0000259" key="11">
    <source>
        <dbReference type="PROSITE" id="PS50884"/>
    </source>
</evidence>
<keyword evidence="1 9" id="KW-0479">Metal-binding</keyword>
<dbReference type="OrthoDB" id="1927254at2759"/>
<dbReference type="PROSITE" id="PS50884">
    <property type="entry name" value="ZF_DOF_2"/>
    <property type="match status" value="1"/>
</dbReference>
<keyword evidence="5 8" id="KW-0238">DNA-binding</keyword>
<feature type="domain" description="Dof-type" evidence="11">
    <location>
        <begin position="44"/>
        <end position="98"/>
    </location>
</feature>
<evidence type="ECO:0000256" key="10">
    <source>
        <dbReference type="SAM" id="MobiDB-lite"/>
    </source>
</evidence>
<reference evidence="12" key="1">
    <citation type="journal article" date="2014" name="Nat. Commun.">
        <title>The tobacco genome sequence and its comparison with those of tomato and potato.</title>
        <authorList>
            <person name="Sierro N."/>
            <person name="Battey J.N."/>
            <person name="Ouadi S."/>
            <person name="Bakaher N."/>
            <person name="Bovet L."/>
            <person name="Willig A."/>
            <person name="Goepfert S."/>
            <person name="Peitsch M.C."/>
            <person name="Ivanov N.V."/>
        </authorList>
    </citation>
    <scope>NUCLEOTIDE SEQUENCE [LARGE SCALE GENOMIC DNA]</scope>
</reference>